<evidence type="ECO:0000256" key="1">
    <source>
        <dbReference type="SAM" id="Phobius"/>
    </source>
</evidence>
<dbReference type="Proteomes" id="UP000052946">
    <property type="component" value="Unassembled WGS sequence"/>
</dbReference>
<dbReference type="RefSeq" id="WP_058949639.1">
    <property type="nucleotide sequence ID" value="NZ_BBXV01000012.1"/>
</dbReference>
<evidence type="ECO:0000313" key="4">
    <source>
        <dbReference type="Proteomes" id="UP000052946"/>
    </source>
</evidence>
<evidence type="ECO:0000259" key="2">
    <source>
        <dbReference type="Pfam" id="PF13038"/>
    </source>
</evidence>
<evidence type="ECO:0000313" key="3">
    <source>
        <dbReference type="EMBL" id="GAQ17108.1"/>
    </source>
</evidence>
<dbReference type="EMBL" id="BBXV01000012">
    <property type="protein sequence ID" value="GAQ17108.1"/>
    <property type="molecule type" value="Genomic_DNA"/>
</dbReference>
<dbReference type="Pfam" id="PF13038">
    <property type="entry name" value="DUF3899"/>
    <property type="match status" value="1"/>
</dbReference>
<protein>
    <submittedName>
        <fullName evidence="3">Alpha-1,6-mannanase</fullName>
    </submittedName>
</protein>
<feature type="transmembrane region" description="Helical" evidence="1">
    <location>
        <begin position="6"/>
        <end position="24"/>
    </location>
</feature>
<dbReference type="InterPro" id="IPR025007">
    <property type="entry name" value="DUF3899"/>
</dbReference>
<gene>
    <name evidence="3" type="ORF">OPHB3_1033</name>
</gene>
<reference evidence="3 4" key="2">
    <citation type="journal article" date="2016" name="Genome Announc.">
        <title>Draft Genome Sequence of Oceanobacillus picturae Heshi-B3, Isolated from Fermented Rice Bran in a Traditional Japanese Seafood Dish.</title>
        <authorList>
            <person name="Akuzawa S."/>
            <person name="Nagaoka J."/>
            <person name="Kanekatsu M."/>
            <person name="Kanesaki Y."/>
            <person name="Suzuki T."/>
        </authorList>
    </citation>
    <scope>NUCLEOTIDE SEQUENCE [LARGE SCALE GENOMIC DNA]</scope>
    <source>
        <strain evidence="3 4">Heshi-B3</strain>
    </source>
</reference>
<keyword evidence="1" id="KW-1133">Transmembrane helix</keyword>
<organism evidence="3 4">
    <name type="scientific">Oceanobacillus picturae</name>
    <dbReference type="NCBI Taxonomy" id="171693"/>
    <lineage>
        <taxon>Bacteria</taxon>
        <taxon>Bacillati</taxon>
        <taxon>Bacillota</taxon>
        <taxon>Bacilli</taxon>
        <taxon>Bacillales</taxon>
        <taxon>Bacillaceae</taxon>
        <taxon>Oceanobacillus</taxon>
    </lineage>
</organism>
<dbReference type="AlphaFoldDB" id="A0A0U9HAE3"/>
<accession>A0A0U9HAE3</accession>
<proteinExistence type="predicted"/>
<dbReference type="OrthoDB" id="2941827at2"/>
<sequence length="113" mass="13415">MLKKVFWWIVISQLLILLFSFIFYKGINLLSYTNVSFIVGTFFILYSLAGYVLKGRFFDIVFYSFQHFFSRMQDKDRRPLSELVPQNYLIPFIVGVITIAVMLCTLLWYNLSI</sequence>
<keyword evidence="1" id="KW-0812">Transmembrane</keyword>
<name>A0A0U9HAE3_9BACI</name>
<feature type="transmembrane region" description="Helical" evidence="1">
    <location>
        <begin position="31"/>
        <end position="53"/>
    </location>
</feature>
<keyword evidence="1" id="KW-0472">Membrane</keyword>
<feature type="transmembrane region" description="Helical" evidence="1">
    <location>
        <begin position="88"/>
        <end position="109"/>
    </location>
</feature>
<reference evidence="4" key="1">
    <citation type="submission" date="2015-07" db="EMBL/GenBank/DDBJ databases">
        <title>Draft Genome Sequence of Oceanobacillus picturae Heshi-B3 that Was Isolated from Fermented Rice Bran with Aging Salted Mackerel, Which Was Named Heshiko as Traditional Fermented Seafood in Japan.</title>
        <authorList>
            <person name="Akuzawa S."/>
            <person name="Nakagawa J."/>
            <person name="Kanekatsu T."/>
            <person name="Kanesaki Y."/>
            <person name="Suzuki T."/>
        </authorList>
    </citation>
    <scope>NUCLEOTIDE SEQUENCE [LARGE SCALE GENOMIC DNA]</scope>
    <source>
        <strain evidence="4">Heshi-B3</strain>
    </source>
</reference>
<feature type="domain" description="DUF3899" evidence="2">
    <location>
        <begin position="34"/>
        <end position="79"/>
    </location>
</feature>
<comment type="caution">
    <text evidence="3">The sequence shown here is derived from an EMBL/GenBank/DDBJ whole genome shotgun (WGS) entry which is preliminary data.</text>
</comment>